<dbReference type="InterPro" id="IPR050682">
    <property type="entry name" value="ModA/WtpA"/>
</dbReference>
<dbReference type="SUPFAM" id="SSF53850">
    <property type="entry name" value="Periplasmic binding protein-like II"/>
    <property type="match status" value="1"/>
</dbReference>
<evidence type="ECO:0000256" key="6">
    <source>
        <dbReference type="PIRSR" id="PIRSR004846-1"/>
    </source>
</evidence>
<evidence type="ECO:0000256" key="2">
    <source>
        <dbReference type="ARBA" id="ARBA00022505"/>
    </source>
</evidence>
<dbReference type="GO" id="GO:1901359">
    <property type="term" value="F:tungstate binding"/>
    <property type="evidence" value="ECO:0007669"/>
    <property type="project" value="UniProtKB-ARBA"/>
</dbReference>
<dbReference type="PANTHER" id="PTHR30632:SF17">
    <property type="entry name" value="MOLYBDATE-BINDING PROTEIN MODA"/>
    <property type="match status" value="1"/>
</dbReference>
<feature type="binding site" evidence="6">
    <location>
        <position position="59"/>
    </location>
    <ligand>
        <name>molybdate</name>
        <dbReference type="ChEBI" id="CHEBI:36264"/>
    </ligand>
</feature>
<dbReference type="PIRSF" id="PIRSF004846">
    <property type="entry name" value="ModA"/>
    <property type="match status" value="1"/>
</dbReference>
<keyword evidence="9" id="KW-1185">Reference proteome</keyword>
<feature type="binding site" evidence="6">
    <location>
        <position position="188"/>
    </location>
    <ligand>
        <name>molybdate</name>
        <dbReference type="ChEBI" id="CHEBI:36264"/>
    </ligand>
</feature>
<dbReference type="Gene3D" id="3.40.190.10">
    <property type="entry name" value="Periplasmic binding protein-like II"/>
    <property type="match status" value="2"/>
</dbReference>
<dbReference type="Proteomes" id="UP000182827">
    <property type="component" value="Unassembled WGS sequence"/>
</dbReference>
<feature type="chain" id="PRO_5010246081" evidence="7">
    <location>
        <begin position="22"/>
        <end position="254"/>
    </location>
</feature>
<evidence type="ECO:0000313" key="9">
    <source>
        <dbReference type="Proteomes" id="UP000182827"/>
    </source>
</evidence>
<dbReference type="GO" id="GO:0046872">
    <property type="term" value="F:metal ion binding"/>
    <property type="evidence" value="ECO:0007669"/>
    <property type="project" value="UniProtKB-KW"/>
</dbReference>
<feature type="signal peptide" evidence="7">
    <location>
        <begin position="1"/>
        <end position="21"/>
    </location>
</feature>
<feature type="binding site" evidence="6">
    <location>
        <position position="31"/>
    </location>
    <ligand>
        <name>molybdate</name>
        <dbReference type="ChEBI" id="CHEBI:36264"/>
    </ligand>
</feature>
<dbReference type="PANTHER" id="PTHR30632">
    <property type="entry name" value="MOLYBDATE-BINDING PERIPLASMIC PROTEIN"/>
    <property type="match status" value="1"/>
</dbReference>
<feature type="binding site" evidence="6">
    <location>
        <position position="170"/>
    </location>
    <ligand>
        <name>molybdate</name>
        <dbReference type="ChEBI" id="CHEBI:36264"/>
    </ligand>
</feature>
<dbReference type="AlphaFoldDB" id="A0A1I6NPW0"/>
<dbReference type="InterPro" id="IPR005950">
    <property type="entry name" value="ModA"/>
</dbReference>
<keyword evidence="3 6" id="KW-0479">Metal-binding</keyword>
<organism evidence="8 9">
    <name type="scientific">Acinetobacter bohemicus</name>
    <dbReference type="NCBI Taxonomy" id="1435036"/>
    <lineage>
        <taxon>Bacteria</taxon>
        <taxon>Pseudomonadati</taxon>
        <taxon>Pseudomonadota</taxon>
        <taxon>Gammaproteobacteria</taxon>
        <taxon>Moraxellales</taxon>
        <taxon>Moraxellaceae</taxon>
        <taxon>Acinetobacter</taxon>
    </lineage>
</organism>
<evidence type="ECO:0000256" key="3">
    <source>
        <dbReference type="ARBA" id="ARBA00022723"/>
    </source>
</evidence>
<comment type="similarity">
    <text evidence="1">Belongs to the bacterial solute-binding protein ModA family.</text>
</comment>
<proteinExistence type="inferred from homology"/>
<comment type="subunit">
    <text evidence="5">The complex is composed of two ATP-binding proteins (ModC), two transmembrane proteins (ModB) and a solute-binding protein (ModA).</text>
</comment>
<sequence length="254" mass="27737">MMKKSLFLSVCMMVSISATQAGTVKVYAAASLTNAITDIANIYQVQHPKTKIVAVFGASSALAKQVQAGAGSDVFFSADQDWMNYLVQKDVVTSASVRPLLFNQLVAISPKNLNIPFKAQANFNFAQSFKGHLCTGQMESVPVGKYARQSLVKLNWLDALKGRIVGTDDVRSALAFVERGECEVGIVYKTDALISQKIKIIGTFPSQSHSPIVYPLALTKQGEKNKEAVQFEQFLKHSAQAKMVFQKYGFSVKA</sequence>
<dbReference type="EMBL" id="FOZU01000001">
    <property type="protein sequence ID" value="SFS29909.1"/>
    <property type="molecule type" value="Genomic_DNA"/>
</dbReference>
<reference evidence="9" key="1">
    <citation type="submission" date="2016-10" db="EMBL/GenBank/DDBJ databases">
        <authorList>
            <person name="Varghese N."/>
            <person name="Submissions S."/>
        </authorList>
    </citation>
    <scope>NUCLEOTIDE SEQUENCE [LARGE SCALE GENOMIC DNA]</scope>
    <source>
        <strain evidence="9">ANC 5076</strain>
    </source>
</reference>
<evidence type="ECO:0000313" key="8">
    <source>
        <dbReference type="EMBL" id="SFS29909.1"/>
    </source>
</evidence>
<evidence type="ECO:0000256" key="1">
    <source>
        <dbReference type="ARBA" id="ARBA00009175"/>
    </source>
</evidence>
<dbReference type="NCBIfam" id="TIGR01256">
    <property type="entry name" value="modA"/>
    <property type="match status" value="1"/>
</dbReference>
<dbReference type="FunFam" id="3.40.190.10:FF:000035">
    <property type="entry name" value="Molybdate ABC transporter substrate-binding protein"/>
    <property type="match status" value="1"/>
</dbReference>
<keyword evidence="2 6" id="KW-0500">Molybdenum</keyword>
<name>A0A1I6NPW0_9GAMM</name>
<keyword evidence="4 7" id="KW-0732">Signal</keyword>
<dbReference type="Pfam" id="PF13531">
    <property type="entry name" value="SBP_bac_11"/>
    <property type="match status" value="1"/>
</dbReference>
<evidence type="ECO:0000256" key="5">
    <source>
        <dbReference type="ARBA" id="ARBA00062515"/>
    </source>
</evidence>
<accession>A0A1I6NPW0</accession>
<dbReference type="GO" id="GO:0015689">
    <property type="term" value="P:molybdate ion transport"/>
    <property type="evidence" value="ECO:0007669"/>
    <property type="project" value="InterPro"/>
</dbReference>
<gene>
    <name evidence="8" type="ORF">SAMN05444586_100121</name>
</gene>
<dbReference type="GO" id="GO:0030973">
    <property type="term" value="F:molybdate ion binding"/>
    <property type="evidence" value="ECO:0007669"/>
    <property type="project" value="TreeGrafter"/>
</dbReference>
<protein>
    <submittedName>
        <fullName evidence="8">Molybdate transport system substrate-binding protein</fullName>
    </submittedName>
</protein>
<dbReference type="GO" id="GO:0030288">
    <property type="term" value="C:outer membrane-bounded periplasmic space"/>
    <property type="evidence" value="ECO:0007669"/>
    <property type="project" value="TreeGrafter"/>
</dbReference>
<evidence type="ECO:0000256" key="7">
    <source>
        <dbReference type="SAM" id="SignalP"/>
    </source>
</evidence>
<evidence type="ECO:0000256" key="4">
    <source>
        <dbReference type="ARBA" id="ARBA00022729"/>
    </source>
</evidence>